<name>A0A0U5AH96_9BACT</name>
<dbReference type="Gene3D" id="3.30.1300.10">
    <property type="entry name" value="Pantoate-beta-alanine ligase, C-terminal domain"/>
    <property type="match status" value="1"/>
</dbReference>
<dbReference type="Gene3D" id="3.40.50.620">
    <property type="entry name" value="HUPs"/>
    <property type="match status" value="1"/>
</dbReference>
<dbReference type="RefSeq" id="WP_068514021.1">
    <property type="nucleotide sequence ID" value="NZ_AP014945.1"/>
</dbReference>
<comment type="subcellular location">
    <subcellularLocation>
        <location evidence="8">Cytoplasm</location>
    </subcellularLocation>
</comment>
<feature type="binding site" evidence="8">
    <location>
        <begin position="147"/>
        <end position="150"/>
    </location>
    <ligand>
        <name>ATP</name>
        <dbReference type="ChEBI" id="CHEBI:30616"/>
    </ligand>
</feature>
<dbReference type="GO" id="GO:0005524">
    <property type="term" value="F:ATP binding"/>
    <property type="evidence" value="ECO:0007669"/>
    <property type="project" value="UniProtKB-KW"/>
</dbReference>
<evidence type="ECO:0000256" key="5">
    <source>
        <dbReference type="ARBA" id="ARBA00022741"/>
    </source>
</evidence>
<feature type="active site" description="Proton donor" evidence="8">
    <location>
        <position position="37"/>
    </location>
</feature>
<evidence type="ECO:0000313" key="9">
    <source>
        <dbReference type="EMBL" id="BAU23315.1"/>
    </source>
</evidence>
<comment type="pathway">
    <text evidence="1 8">Cofactor biosynthesis; (R)-pantothenate biosynthesis; (R)-pantothenate from (R)-pantoate and beta-alanine: step 1/1.</text>
</comment>
<keyword evidence="4 8" id="KW-0566">Pantothenate biosynthesis</keyword>
<feature type="binding site" evidence="8">
    <location>
        <position position="153"/>
    </location>
    <ligand>
        <name>(R)-pantoate</name>
        <dbReference type="ChEBI" id="CHEBI:15980"/>
    </ligand>
</feature>
<dbReference type="CDD" id="cd00560">
    <property type="entry name" value="PanC"/>
    <property type="match status" value="1"/>
</dbReference>
<dbReference type="PATRIC" id="fig|1653476.3.peg.966"/>
<dbReference type="FunFam" id="3.40.50.620:FF:000013">
    <property type="entry name" value="Pantothenate synthetase"/>
    <property type="match status" value="1"/>
</dbReference>
<evidence type="ECO:0000256" key="3">
    <source>
        <dbReference type="ARBA" id="ARBA00022598"/>
    </source>
</evidence>
<dbReference type="AlphaFoldDB" id="A0A0U5AH96"/>
<evidence type="ECO:0000313" key="10">
    <source>
        <dbReference type="Proteomes" id="UP000068196"/>
    </source>
</evidence>
<reference evidence="9 10" key="1">
    <citation type="journal article" date="2016" name="Int. J. Syst. Evol. Microbiol.">
        <title>Caldimicrobium thiodismutans sp. nov., a sulfur-disproportionating bacterium isolated from a hot spring, and emended description of the genus Caldimicrobium.</title>
        <authorList>
            <person name="Kojima H."/>
            <person name="Umezawa K."/>
            <person name="Fukui M."/>
        </authorList>
    </citation>
    <scope>NUCLEOTIDE SEQUENCE [LARGE SCALE GENOMIC DNA]</scope>
    <source>
        <strain evidence="9 10">TF1</strain>
    </source>
</reference>
<evidence type="ECO:0000256" key="8">
    <source>
        <dbReference type="HAMAP-Rule" id="MF_00158"/>
    </source>
</evidence>
<keyword evidence="8" id="KW-0963">Cytoplasm</keyword>
<feature type="binding site" evidence="8">
    <location>
        <begin position="184"/>
        <end position="187"/>
    </location>
    <ligand>
        <name>ATP</name>
        <dbReference type="ChEBI" id="CHEBI:30616"/>
    </ligand>
</feature>
<dbReference type="NCBIfam" id="TIGR00125">
    <property type="entry name" value="cyt_tran_rel"/>
    <property type="match status" value="1"/>
</dbReference>
<dbReference type="HAMAP" id="MF_00158">
    <property type="entry name" value="PanC"/>
    <property type="match status" value="1"/>
</dbReference>
<feature type="binding site" evidence="8">
    <location>
        <position position="176"/>
    </location>
    <ligand>
        <name>ATP</name>
        <dbReference type="ChEBI" id="CHEBI:30616"/>
    </ligand>
</feature>
<evidence type="ECO:0000256" key="1">
    <source>
        <dbReference type="ARBA" id="ARBA00004990"/>
    </source>
</evidence>
<dbReference type="Pfam" id="PF02569">
    <property type="entry name" value="Pantoate_ligase"/>
    <property type="match status" value="1"/>
</dbReference>
<dbReference type="GO" id="GO:0004592">
    <property type="term" value="F:pantoate-beta-alanine ligase activity"/>
    <property type="evidence" value="ECO:0007669"/>
    <property type="project" value="UniProtKB-UniRule"/>
</dbReference>
<comment type="function">
    <text evidence="8">Catalyzes the condensation of pantoate with beta-alanine in an ATP-dependent reaction via a pantoyl-adenylate intermediate.</text>
</comment>
<dbReference type="NCBIfam" id="TIGR00018">
    <property type="entry name" value="panC"/>
    <property type="match status" value="1"/>
</dbReference>
<comment type="miscellaneous">
    <text evidence="8">The reaction proceeds by a bi uni uni bi ping pong mechanism.</text>
</comment>
<organism evidence="9 10">
    <name type="scientific">Caldimicrobium thiodismutans</name>
    <dbReference type="NCBI Taxonomy" id="1653476"/>
    <lineage>
        <taxon>Bacteria</taxon>
        <taxon>Pseudomonadati</taxon>
        <taxon>Thermodesulfobacteriota</taxon>
        <taxon>Thermodesulfobacteria</taxon>
        <taxon>Thermodesulfobacteriales</taxon>
        <taxon>Thermodesulfobacteriaceae</taxon>
        <taxon>Caldimicrobium</taxon>
    </lineage>
</organism>
<evidence type="ECO:0000256" key="2">
    <source>
        <dbReference type="ARBA" id="ARBA00009256"/>
    </source>
</evidence>
<dbReference type="EMBL" id="AP014945">
    <property type="protein sequence ID" value="BAU23315.1"/>
    <property type="molecule type" value="Genomic_DNA"/>
</dbReference>
<dbReference type="OrthoDB" id="9773087at2"/>
<gene>
    <name evidence="8" type="primary">panC</name>
    <name evidence="9" type="ORF">THC_0930</name>
</gene>
<sequence length="281" mass="32321">MEIIKKIEEMQRISTNLRKEDKIIGFVPTMGYLHEGHLSLVRLARSRADKVVVSIFVNPLQFGPSEDFKVYPRDLERDLTLLEKEGVDIVFVPSAEDMYPSDFKTYVEVTDLTDRLCGAFRPGHFKGVTTIVLKLFNIVKPHLAVFGEKDYQQLKVIQQMVRDLNLEIEILSHPTVREEDGLAMSSRNTYLSEEERRSALSLYHSLKLAERLILGGEKNPEKVRELVKDYIEKFPHNRVQYVEIADPETLKPVSVIERSVLIAIAVFVGKTRLIDNRVIKI</sequence>
<dbReference type="PANTHER" id="PTHR21299:SF1">
    <property type="entry name" value="PANTOATE--BETA-ALANINE LIGASE"/>
    <property type="match status" value="1"/>
</dbReference>
<feature type="binding site" evidence="8">
    <location>
        <position position="61"/>
    </location>
    <ligand>
        <name>beta-alanine</name>
        <dbReference type="ChEBI" id="CHEBI:57966"/>
    </ligand>
</feature>
<dbReference type="STRING" id="1653476.THC_0930"/>
<keyword evidence="5 8" id="KW-0547">Nucleotide-binding</keyword>
<protein>
    <recommendedName>
        <fullName evidence="8">Pantothenate synthetase</fullName>
        <shortName evidence="8">PS</shortName>
        <ecNumber evidence="8">6.3.2.1</ecNumber>
    </recommendedName>
    <alternativeName>
        <fullName evidence="8">Pantoate--beta-alanine ligase</fullName>
    </alternativeName>
    <alternativeName>
        <fullName evidence="8">Pantoate-activating enzyme</fullName>
    </alternativeName>
</protein>
<dbReference type="InterPro" id="IPR003721">
    <property type="entry name" value="Pantoate_ligase"/>
</dbReference>
<dbReference type="PANTHER" id="PTHR21299">
    <property type="entry name" value="CYTIDYLATE KINASE/PANTOATE-BETA-ALANINE LIGASE"/>
    <property type="match status" value="1"/>
</dbReference>
<dbReference type="Proteomes" id="UP000068196">
    <property type="component" value="Chromosome"/>
</dbReference>
<evidence type="ECO:0000256" key="4">
    <source>
        <dbReference type="ARBA" id="ARBA00022655"/>
    </source>
</evidence>
<proteinExistence type="inferred from homology"/>
<dbReference type="EC" id="6.3.2.1" evidence="8"/>
<keyword evidence="10" id="KW-1185">Reference proteome</keyword>
<comment type="catalytic activity">
    <reaction evidence="7 8">
        <text>(R)-pantoate + beta-alanine + ATP = (R)-pantothenate + AMP + diphosphate + H(+)</text>
        <dbReference type="Rhea" id="RHEA:10912"/>
        <dbReference type="ChEBI" id="CHEBI:15378"/>
        <dbReference type="ChEBI" id="CHEBI:15980"/>
        <dbReference type="ChEBI" id="CHEBI:29032"/>
        <dbReference type="ChEBI" id="CHEBI:30616"/>
        <dbReference type="ChEBI" id="CHEBI:33019"/>
        <dbReference type="ChEBI" id="CHEBI:57966"/>
        <dbReference type="ChEBI" id="CHEBI:456215"/>
        <dbReference type="EC" id="6.3.2.1"/>
    </reaction>
</comment>
<reference evidence="10" key="2">
    <citation type="journal article" date="2016" name="Int. J. Syst. Evol. Microbiol.">
        <title>Caldimicrobium thiodismutans sp. nov., a sulfur-disproportionating bacterium isolated from a hot spring.</title>
        <authorList>
            <person name="Kojima H."/>
            <person name="Umezawa K."/>
            <person name="Fukui M."/>
        </authorList>
    </citation>
    <scope>NUCLEOTIDE SEQUENCE [LARGE SCALE GENOMIC DNA]</scope>
    <source>
        <strain evidence="10">TF1</strain>
    </source>
</reference>
<keyword evidence="3 8" id="KW-0436">Ligase</keyword>
<dbReference type="InterPro" id="IPR014729">
    <property type="entry name" value="Rossmann-like_a/b/a_fold"/>
</dbReference>
<dbReference type="SUPFAM" id="SSF52374">
    <property type="entry name" value="Nucleotidylyl transferase"/>
    <property type="match status" value="1"/>
</dbReference>
<comment type="subunit">
    <text evidence="8">Homodimer.</text>
</comment>
<evidence type="ECO:0000256" key="7">
    <source>
        <dbReference type="ARBA" id="ARBA00048258"/>
    </source>
</evidence>
<dbReference type="KEGG" id="cthi:THC_0930"/>
<dbReference type="InterPro" id="IPR004821">
    <property type="entry name" value="Cyt_trans-like"/>
</dbReference>
<evidence type="ECO:0000256" key="6">
    <source>
        <dbReference type="ARBA" id="ARBA00022840"/>
    </source>
</evidence>
<accession>A0A0U5AH96</accession>
<dbReference type="InterPro" id="IPR042176">
    <property type="entry name" value="Pantoate_ligase_C"/>
</dbReference>
<dbReference type="UniPathway" id="UPA00028">
    <property type="reaction ID" value="UER00005"/>
</dbReference>
<comment type="similarity">
    <text evidence="2 8">Belongs to the pantothenate synthetase family.</text>
</comment>
<feature type="binding site" evidence="8">
    <location>
        <begin position="30"/>
        <end position="37"/>
    </location>
    <ligand>
        <name>ATP</name>
        <dbReference type="ChEBI" id="CHEBI:30616"/>
    </ligand>
</feature>
<feature type="binding site" evidence="8">
    <location>
        <position position="61"/>
    </location>
    <ligand>
        <name>(R)-pantoate</name>
        <dbReference type="ChEBI" id="CHEBI:15980"/>
    </ligand>
</feature>
<dbReference type="GO" id="GO:0005829">
    <property type="term" value="C:cytosol"/>
    <property type="evidence" value="ECO:0007669"/>
    <property type="project" value="TreeGrafter"/>
</dbReference>
<dbReference type="FunFam" id="3.30.1300.10:FF:000001">
    <property type="entry name" value="Pantothenate synthetase"/>
    <property type="match status" value="1"/>
</dbReference>
<keyword evidence="6 8" id="KW-0067">ATP-binding</keyword>
<dbReference type="GO" id="GO:0015940">
    <property type="term" value="P:pantothenate biosynthetic process"/>
    <property type="evidence" value="ECO:0007669"/>
    <property type="project" value="UniProtKB-UniRule"/>
</dbReference>